<dbReference type="EMBL" id="GL377311">
    <property type="protein sequence ID" value="EFI93101.1"/>
    <property type="molecule type" value="Genomic_DNA"/>
</dbReference>
<keyword evidence="3" id="KW-1185">Reference proteome</keyword>
<sequence>MEGNNDNIKRAASLHQNFAKSHKSVGISSSSVSLLLAPEQWTGLQVYGEEEDWQFYYVCMFADRVTLMRFRGGGIGHLITREATRKFEEAECLVGFRQIPTGEVSEDVPELSDEEGETEGSSDEEVEEVGEEDGVWEDNNEGVADDLTVGDLGYGQADNQHQDRSGSGNSRDACIIRASSVLEQSL</sequence>
<evidence type="ECO:0000313" key="2">
    <source>
        <dbReference type="EMBL" id="EFI93101.1"/>
    </source>
</evidence>
<dbReference type="VEuPathDB" id="FungiDB:SCHCODRAFT_02713408"/>
<dbReference type="RefSeq" id="XP_003028004.1">
    <property type="nucleotide sequence ID" value="XM_003027958.1"/>
</dbReference>
<dbReference type="GeneID" id="9592057"/>
<reference evidence="2 3" key="1">
    <citation type="journal article" date="2010" name="Nat. Biotechnol.">
        <title>Genome sequence of the model mushroom Schizophyllum commune.</title>
        <authorList>
            <person name="Ohm R.A."/>
            <person name="de Jong J.F."/>
            <person name="Lugones L.G."/>
            <person name="Aerts A."/>
            <person name="Kothe E."/>
            <person name="Stajich J.E."/>
            <person name="de Vries R.P."/>
            <person name="Record E."/>
            <person name="Levasseur A."/>
            <person name="Baker S.E."/>
            <person name="Bartholomew K.A."/>
            <person name="Coutinho P.M."/>
            <person name="Erdmann S."/>
            <person name="Fowler T.J."/>
            <person name="Gathman A.C."/>
            <person name="Lombard V."/>
            <person name="Henrissat B."/>
            <person name="Knabe N."/>
            <person name="Kuees U."/>
            <person name="Lilly W.W."/>
            <person name="Lindquist E."/>
            <person name="Lucas S."/>
            <person name="Magnuson J.K."/>
            <person name="Piumi F."/>
            <person name="Raudaskoski M."/>
            <person name="Salamov A."/>
            <person name="Schmutz J."/>
            <person name="Schwarze F.W.M.R."/>
            <person name="vanKuyk P.A."/>
            <person name="Horton J.S."/>
            <person name="Grigoriev I.V."/>
            <person name="Woesten H.A.B."/>
        </authorList>
    </citation>
    <scope>NUCLEOTIDE SEQUENCE [LARGE SCALE GENOMIC DNA]</scope>
    <source>
        <strain evidence="3">H4-8 / FGSC 9210</strain>
    </source>
</reference>
<dbReference type="AlphaFoldDB" id="D8QFB7"/>
<gene>
    <name evidence="2" type="ORF">SCHCODRAFT_112554</name>
</gene>
<name>D8QFB7_SCHCM</name>
<evidence type="ECO:0000256" key="1">
    <source>
        <dbReference type="SAM" id="MobiDB-lite"/>
    </source>
</evidence>
<evidence type="ECO:0000313" key="3">
    <source>
        <dbReference type="Proteomes" id="UP000007431"/>
    </source>
</evidence>
<organism evidence="3">
    <name type="scientific">Schizophyllum commune (strain H4-8 / FGSC 9210)</name>
    <name type="common">Split gill fungus</name>
    <dbReference type="NCBI Taxonomy" id="578458"/>
    <lineage>
        <taxon>Eukaryota</taxon>
        <taxon>Fungi</taxon>
        <taxon>Dikarya</taxon>
        <taxon>Basidiomycota</taxon>
        <taxon>Agaricomycotina</taxon>
        <taxon>Agaricomycetes</taxon>
        <taxon>Agaricomycetidae</taxon>
        <taxon>Agaricales</taxon>
        <taxon>Schizophyllaceae</taxon>
        <taxon>Schizophyllum</taxon>
    </lineage>
</organism>
<accession>D8QFB7</accession>
<protein>
    <submittedName>
        <fullName evidence="2">Uncharacterized protein</fullName>
    </submittedName>
</protein>
<dbReference type="OMA" id="CHIIPVF"/>
<feature type="non-terminal residue" evidence="2">
    <location>
        <position position="186"/>
    </location>
</feature>
<proteinExistence type="predicted"/>
<dbReference type="KEGG" id="scm:SCHCO_02713408"/>
<dbReference type="InParanoid" id="D8QFB7"/>
<feature type="region of interest" description="Disordered" evidence="1">
    <location>
        <begin position="103"/>
        <end position="172"/>
    </location>
</feature>
<feature type="compositionally biased region" description="Acidic residues" evidence="1">
    <location>
        <begin position="104"/>
        <end position="144"/>
    </location>
</feature>
<dbReference type="HOGENOM" id="CLU_1455202_0_0_1"/>
<dbReference type="Proteomes" id="UP000007431">
    <property type="component" value="Unassembled WGS sequence"/>
</dbReference>
<dbReference type="OrthoDB" id="3183767at2759"/>